<dbReference type="PROSITE" id="PS51257">
    <property type="entry name" value="PROKAR_LIPOPROTEIN"/>
    <property type="match status" value="1"/>
</dbReference>
<evidence type="ECO:0000313" key="4">
    <source>
        <dbReference type="Proteomes" id="UP001519064"/>
    </source>
</evidence>
<keyword evidence="4" id="KW-1185">Reference proteome</keyword>
<gene>
    <name evidence="3" type="ORF">ITI46_08495</name>
</gene>
<dbReference type="Proteomes" id="UP001519064">
    <property type="component" value="Unassembled WGS sequence"/>
</dbReference>
<sequence>MRSAPKGLTLTSTPLATLMATILAAVLTGCSGESHPESLPATQKTAYAILPDRATMEGTPYEGSKTSPDGERGGYKSSVCGDYPDACKDRVRAGP</sequence>
<accession>A0ABS3X8M7</accession>
<evidence type="ECO:0000256" key="2">
    <source>
        <dbReference type="SAM" id="SignalP"/>
    </source>
</evidence>
<proteinExistence type="predicted"/>
<feature type="chain" id="PRO_5046936762" description="Lipoprotein" evidence="2">
    <location>
        <begin position="25"/>
        <end position="95"/>
    </location>
</feature>
<keyword evidence="2" id="KW-0732">Signal</keyword>
<feature type="region of interest" description="Disordered" evidence="1">
    <location>
        <begin position="52"/>
        <end position="85"/>
    </location>
</feature>
<evidence type="ECO:0000256" key="1">
    <source>
        <dbReference type="SAM" id="MobiDB-lite"/>
    </source>
</evidence>
<protein>
    <recommendedName>
        <fullName evidence="5">Lipoprotein</fullName>
    </recommendedName>
</protein>
<organism evidence="3 4">
    <name type="scientific">Streptomyces oryzae</name>
    <dbReference type="NCBI Taxonomy" id="1434886"/>
    <lineage>
        <taxon>Bacteria</taxon>
        <taxon>Bacillati</taxon>
        <taxon>Actinomycetota</taxon>
        <taxon>Actinomycetes</taxon>
        <taxon>Kitasatosporales</taxon>
        <taxon>Streptomycetaceae</taxon>
        <taxon>Streptomyces</taxon>
    </lineage>
</organism>
<reference evidence="3 4" key="1">
    <citation type="submission" date="2020-11" db="EMBL/GenBank/DDBJ databases">
        <title>Streptomyces spirodelae sp. nov., isolated from duckweed.</title>
        <authorList>
            <person name="Saimee Y."/>
            <person name="Duangmal K."/>
        </authorList>
    </citation>
    <scope>NUCLEOTIDE SEQUENCE [LARGE SCALE GENOMIC DNA]</scope>
    <source>
        <strain evidence="3 4">S16-07</strain>
    </source>
</reference>
<name>A0ABS3X8M7_9ACTN</name>
<evidence type="ECO:0000313" key="3">
    <source>
        <dbReference type="EMBL" id="MBO8191717.1"/>
    </source>
</evidence>
<comment type="caution">
    <text evidence="3">The sequence shown here is derived from an EMBL/GenBank/DDBJ whole genome shotgun (WGS) entry which is preliminary data.</text>
</comment>
<feature type="signal peptide" evidence="2">
    <location>
        <begin position="1"/>
        <end position="24"/>
    </location>
</feature>
<evidence type="ECO:0008006" key="5">
    <source>
        <dbReference type="Google" id="ProtNLM"/>
    </source>
</evidence>
<dbReference type="EMBL" id="JADKMA010000029">
    <property type="protein sequence ID" value="MBO8191717.1"/>
    <property type="molecule type" value="Genomic_DNA"/>
</dbReference>
<dbReference type="RefSeq" id="WP_209238813.1">
    <property type="nucleotide sequence ID" value="NZ_JADKMA010000029.1"/>
</dbReference>